<keyword evidence="3" id="KW-1185">Reference proteome</keyword>
<dbReference type="OrthoDB" id="9786134at2"/>
<dbReference type="RefSeq" id="WP_013677547.1">
    <property type="nucleotide sequence ID" value="NC_015312.1"/>
</dbReference>
<dbReference type="eggNOG" id="COG2258">
    <property type="taxonomic scope" value="Bacteria"/>
</dbReference>
<dbReference type="PROSITE" id="PS51340">
    <property type="entry name" value="MOSC"/>
    <property type="match status" value="1"/>
</dbReference>
<dbReference type="AlphaFoldDB" id="F4CYS1"/>
<dbReference type="HOGENOM" id="CLU_082566_0_1_11"/>
<dbReference type="InterPro" id="IPR011037">
    <property type="entry name" value="Pyrv_Knase-like_insert_dom_sf"/>
</dbReference>
<dbReference type="EMBL" id="CP002593">
    <property type="protein sequence ID" value="AEA27646.1"/>
    <property type="molecule type" value="Genomic_DNA"/>
</dbReference>
<dbReference type="Gene3D" id="2.40.33.20">
    <property type="entry name" value="PK beta-barrel domain-like"/>
    <property type="match status" value="1"/>
</dbReference>
<gene>
    <name evidence="2" type="ordered locus">Psed_5514</name>
</gene>
<evidence type="ECO:0000259" key="1">
    <source>
        <dbReference type="PROSITE" id="PS51340"/>
    </source>
</evidence>
<dbReference type="KEGG" id="pdx:Psed_5514"/>
<evidence type="ECO:0000313" key="2">
    <source>
        <dbReference type="EMBL" id="AEA27646.1"/>
    </source>
</evidence>
<dbReference type="InterPro" id="IPR052353">
    <property type="entry name" value="Benzoxazolinone_Detox_Enz"/>
</dbReference>
<reference evidence="2 3" key="1">
    <citation type="journal article" date="2011" name="J. Bacteriol.">
        <title>Genome sequence of the 1,4-dioxane-degrading Pseudonocardia dioxanivorans strain CB1190.</title>
        <authorList>
            <person name="Sales C.M."/>
            <person name="Mahendra S."/>
            <person name="Grostern A."/>
            <person name="Parales R.E."/>
            <person name="Goodwin L.A."/>
            <person name="Woyke T."/>
            <person name="Nolan M."/>
            <person name="Lapidus A."/>
            <person name="Chertkov O."/>
            <person name="Ovchinnikova G."/>
            <person name="Sczyrba A."/>
            <person name="Alvarez-Cohen L."/>
        </authorList>
    </citation>
    <scope>NUCLEOTIDE SEQUENCE [LARGE SCALE GENOMIC DNA]</scope>
    <source>
        <strain evidence="3">ATCC 55486 / DSM 44775 / JCM 13855 / CB1190</strain>
    </source>
</reference>
<dbReference type="GO" id="GO:0003824">
    <property type="term" value="F:catalytic activity"/>
    <property type="evidence" value="ECO:0007669"/>
    <property type="project" value="InterPro"/>
</dbReference>
<dbReference type="Pfam" id="PF03473">
    <property type="entry name" value="MOSC"/>
    <property type="match status" value="1"/>
</dbReference>
<dbReference type="PANTHER" id="PTHR30212">
    <property type="entry name" value="PROTEIN YIIM"/>
    <property type="match status" value="1"/>
</dbReference>
<dbReference type="PANTHER" id="PTHR30212:SF2">
    <property type="entry name" value="PROTEIN YIIM"/>
    <property type="match status" value="1"/>
</dbReference>
<dbReference type="GO" id="GO:0030151">
    <property type="term" value="F:molybdenum ion binding"/>
    <property type="evidence" value="ECO:0007669"/>
    <property type="project" value="InterPro"/>
</dbReference>
<feature type="domain" description="MOSC" evidence="1">
    <location>
        <begin position="27"/>
        <end position="166"/>
    </location>
</feature>
<organism evidence="2 3">
    <name type="scientific">Pseudonocardia dioxanivorans (strain ATCC 55486 / DSM 44775 / JCM 13855 / CB1190)</name>
    <dbReference type="NCBI Taxonomy" id="675635"/>
    <lineage>
        <taxon>Bacteria</taxon>
        <taxon>Bacillati</taxon>
        <taxon>Actinomycetota</taxon>
        <taxon>Actinomycetes</taxon>
        <taxon>Pseudonocardiales</taxon>
        <taxon>Pseudonocardiaceae</taxon>
        <taxon>Pseudonocardia</taxon>
    </lineage>
</organism>
<dbReference type="STRING" id="675635.Psed_5514"/>
<dbReference type="Proteomes" id="UP000007809">
    <property type="component" value="Chromosome"/>
</dbReference>
<dbReference type="GO" id="GO:0030170">
    <property type="term" value="F:pyridoxal phosphate binding"/>
    <property type="evidence" value="ECO:0007669"/>
    <property type="project" value="InterPro"/>
</dbReference>
<protein>
    <submittedName>
        <fullName evidence="2">MOSC domain containing protein</fullName>
    </submittedName>
</protein>
<sequence>MAIVESVNVGEIRAIAAKSGRTGIDKQPVVGPVRVDVPGPAGSGLAGDHICDVRHHGGPEQAVYAYAREDLDRWEPELGPLRAGMFGENLTVRGVEVTGAVVGERWRIGGTLLLEVSVPRIPCNTFAVWLDRRGWVRRFTQEGRPGTYLRVLVPGPVQAGDAIVVEDRPAHGVTVGATFRAFTTEPERLAALLAVEDLQPDVRARAAQRAGVHTA</sequence>
<evidence type="ECO:0000313" key="3">
    <source>
        <dbReference type="Proteomes" id="UP000007809"/>
    </source>
</evidence>
<dbReference type="SUPFAM" id="SSF50800">
    <property type="entry name" value="PK beta-barrel domain-like"/>
    <property type="match status" value="1"/>
</dbReference>
<proteinExistence type="predicted"/>
<name>F4CYS1_PSEUX</name>
<accession>F4CYS1</accession>
<dbReference type="InterPro" id="IPR005302">
    <property type="entry name" value="MoCF_Sase_C"/>
</dbReference>